<sequence length="113" mass="13674">MKRVNLRWKNMKRKMTKQQYQHNKRGRDLERGEYGYNEDGYWCDWAEGREEGERKMIFAIWVGLVYIASVFWVLCRNMHDVCMVRHVNKPKKPATCQYCNAFEKCATQFSSHQ</sequence>
<keyword evidence="2" id="KW-1133">Transmembrane helix</keyword>
<proteinExistence type="predicted"/>
<evidence type="ECO:0000313" key="4">
    <source>
        <dbReference type="Proteomes" id="UP001642360"/>
    </source>
</evidence>
<reference evidence="3 4" key="1">
    <citation type="submission" date="2024-02" db="EMBL/GenBank/DDBJ databases">
        <authorList>
            <person name="Vignale AGUSTIN F."/>
            <person name="Sosa J E."/>
            <person name="Modenutti C."/>
        </authorList>
    </citation>
    <scope>NUCLEOTIDE SEQUENCE [LARGE SCALE GENOMIC DNA]</scope>
</reference>
<dbReference type="EMBL" id="CAUOFW020002534">
    <property type="protein sequence ID" value="CAK9154479.1"/>
    <property type="molecule type" value="Genomic_DNA"/>
</dbReference>
<evidence type="ECO:0000313" key="3">
    <source>
        <dbReference type="EMBL" id="CAK9154479.1"/>
    </source>
</evidence>
<organism evidence="3 4">
    <name type="scientific">Ilex paraguariensis</name>
    <name type="common">yerba mate</name>
    <dbReference type="NCBI Taxonomy" id="185542"/>
    <lineage>
        <taxon>Eukaryota</taxon>
        <taxon>Viridiplantae</taxon>
        <taxon>Streptophyta</taxon>
        <taxon>Embryophyta</taxon>
        <taxon>Tracheophyta</taxon>
        <taxon>Spermatophyta</taxon>
        <taxon>Magnoliopsida</taxon>
        <taxon>eudicotyledons</taxon>
        <taxon>Gunneridae</taxon>
        <taxon>Pentapetalae</taxon>
        <taxon>asterids</taxon>
        <taxon>campanulids</taxon>
        <taxon>Aquifoliales</taxon>
        <taxon>Aquifoliaceae</taxon>
        <taxon>Ilex</taxon>
    </lineage>
</organism>
<gene>
    <name evidence="3" type="ORF">ILEXP_LOCUS22798</name>
</gene>
<keyword evidence="4" id="KW-1185">Reference proteome</keyword>
<protein>
    <submittedName>
        <fullName evidence="3">Uncharacterized protein</fullName>
    </submittedName>
</protein>
<comment type="caution">
    <text evidence="3">The sequence shown here is derived from an EMBL/GenBank/DDBJ whole genome shotgun (WGS) entry which is preliminary data.</text>
</comment>
<feature type="region of interest" description="Disordered" evidence="1">
    <location>
        <begin position="14"/>
        <end position="34"/>
    </location>
</feature>
<accession>A0ABC8SHB6</accession>
<feature type="transmembrane region" description="Helical" evidence="2">
    <location>
        <begin position="56"/>
        <end position="74"/>
    </location>
</feature>
<keyword evidence="2" id="KW-0472">Membrane</keyword>
<dbReference type="AlphaFoldDB" id="A0ABC8SHB6"/>
<evidence type="ECO:0000256" key="1">
    <source>
        <dbReference type="SAM" id="MobiDB-lite"/>
    </source>
</evidence>
<evidence type="ECO:0000256" key="2">
    <source>
        <dbReference type="SAM" id="Phobius"/>
    </source>
</evidence>
<name>A0ABC8SHB6_9AQUA</name>
<keyword evidence="2" id="KW-0812">Transmembrane</keyword>
<dbReference type="Proteomes" id="UP001642360">
    <property type="component" value="Unassembled WGS sequence"/>
</dbReference>